<organism evidence="2 3">
    <name type="scientific">Gloeophyllum trabeum (strain ATCC 11539 / FP-39264 / Madison 617)</name>
    <name type="common">Brown rot fungus</name>
    <dbReference type="NCBI Taxonomy" id="670483"/>
    <lineage>
        <taxon>Eukaryota</taxon>
        <taxon>Fungi</taxon>
        <taxon>Dikarya</taxon>
        <taxon>Basidiomycota</taxon>
        <taxon>Agaricomycotina</taxon>
        <taxon>Agaricomycetes</taxon>
        <taxon>Gloeophyllales</taxon>
        <taxon>Gloeophyllaceae</taxon>
        <taxon>Gloeophyllum</taxon>
    </lineage>
</organism>
<name>S7PY40_GLOTA</name>
<dbReference type="Proteomes" id="UP000030669">
    <property type="component" value="Unassembled WGS sequence"/>
</dbReference>
<feature type="compositionally biased region" description="Low complexity" evidence="1">
    <location>
        <begin position="147"/>
        <end position="158"/>
    </location>
</feature>
<evidence type="ECO:0000313" key="3">
    <source>
        <dbReference type="Proteomes" id="UP000030669"/>
    </source>
</evidence>
<reference evidence="2 3" key="1">
    <citation type="journal article" date="2012" name="Science">
        <title>The Paleozoic origin of enzymatic lignin decomposition reconstructed from 31 fungal genomes.</title>
        <authorList>
            <person name="Floudas D."/>
            <person name="Binder M."/>
            <person name="Riley R."/>
            <person name="Barry K."/>
            <person name="Blanchette R.A."/>
            <person name="Henrissat B."/>
            <person name="Martinez A.T."/>
            <person name="Otillar R."/>
            <person name="Spatafora J.W."/>
            <person name="Yadav J.S."/>
            <person name="Aerts A."/>
            <person name="Benoit I."/>
            <person name="Boyd A."/>
            <person name="Carlson A."/>
            <person name="Copeland A."/>
            <person name="Coutinho P.M."/>
            <person name="de Vries R.P."/>
            <person name="Ferreira P."/>
            <person name="Findley K."/>
            <person name="Foster B."/>
            <person name="Gaskell J."/>
            <person name="Glotzer D."/>
            <person name="Gorecki P."/>
            <person name="Heitman J."/>
            <person name="Hesse C."/>
            <person name="Hori C."/>
            <person name="Igarashi K."/>
            <person name="Jurgens J.A."/>
            <person name="Kallen N."/>
            <person name="Kersten P."/>
            <person name="Kohler A."/>
            <person name="Kuees U."/>
            <person name="Kumar T.K.A."/>
            <person name="Kuo A."/>
            <person name="LaButti K."/>
            <person name="Larrondo L.F."/>
            <person name="Lindquist E."/>
            <person name="Ling A."/>
            <person name="Lombard V."/>
            <person name="Lucas S."/>
            <person name="Lundell T."/>
            <person name="Martin R."/>
            <person name="McLaughlin D.J."/>
            <person name="Morgenstern I."/>
            <person name="Morin E."/>
            <person name="Murat C."/>
            <person name="Nagy L.G."/>
            <person name="Nolan M."/>
            <person name="Ohm R.A."/>
            <person name="Patyshakuliyeva A."/>
            <person name="Rokas A."/>
            <person name="Ruiz-Duenas F.J."/>
            <person name="Sabat G."/>
            <person name="Salamov A."/>
            <person name="Samejima M."/>
            <person name="Schmutz J."/>
            <person name="Slot J.C."/>
            <person name="St John F."/>
            <person name="Stenlid J."/>
            <person name="Sun H."/>
            <person name="Sun S."/>
            <person name="Syed K."/>
            <person name="Tsang A."/>
            <person name="Wiebenga A."/>
            <person name="Young D."/>
            <person name="Pisabarro A."/>
            <person name="Eastwood D.C."/>
            <person name="Martin F."/>
            <person name="Cullen D."/>
            <person name="Grigoriev I.V."/>
            <person name="Hibbett D.S."/>
        </authorList>
    </citation>
    <scope>NUCLEOTIDE SEQUENCE [LARGE SCALE GENOMIC DNA]</scope>
    <source>
        <strain evidence="2 3">ATCC 11539</strain>
    </source>
</reference>
<gene>
    <name evidence="2" type="ORF">GLOTRDRAFT_122575</name>
</gene>
<dbReference type="HOGENOM" id="CLU_980222_0_0_1"/>
<sequence>MNPFGNSTQGGEFYEAADPFLFLGDQERDNLCNSPYIDETVGQEFAAAIAHDEELPLAFVPSFPAPVSGSGYHMPSDYRSNHFDPGHFVSTSPAVAQDNTSGPAHSLSITISSTDKDMAINGWRSDVYQSANISSPDIRFSPPESDFPPNSTFSPSSPHTDPDYFLSPTSSTASSSLAVGMQNMHLADEGSGAPITNCSLGGQRLLQSVSLRVDTEPNKDSSNLAGISAWTHGVYPDPSPSSSRRPTLGHRHSISVPSSQYLAPPTQIIRGVPLHIQVPILALG</sequence>
<dbReference type="RefSeq" id="XP_007868851.1">
    <property type="nucleotide sequence ID" value="XM_007870660.1"/>
</dbReference>
<evidence type="ECO:0000313" key="2">
    <source>
        <dbReference type="EMBL" id="EPQ52546.1"/>
    </source>
</evidence>
<accession>S7PY40</accession>
<protein>
    <submittedName>
        <fullName evidence="2">Uncharacterized protein</fullName>
    </submittedName>
</protein>
<dbReference type="KEGG" id="gtr:GLOTRDRAFT_122575"/>
<dbReference type="GeneID" id="19300849"/>
<dbReference type="EMBL" id="KB469307">
    <property type="protein sequence ID" value="EPQ52546.1"/>
    <property type="molecule type" value="Genomic_DNA"/>
</dbReference>
<evidence type="ECO:0000256" key="1">
    <source>
        <dbReference type="SAM" id="MobiDB-lite"/>
    </source>
</evidence>
<proteinExistence type="predicted"/>
<keyword evidence="3" id="KW-1185">Reference proteome</keyword>
<feature type="region of interest" description="Disordered" evidence="1">
    <location>
        <begin position="134"/>
        <end position="166"/>
    </location>
</feature>
<dbReference type="AlphaFoldDB" id="S7PY40"/>